<keyword evidence="3" id="KW-1185">Reference proteome</keyword>
<dbReference type="RefSeq" id="WP_255037578.1">
    <property type="nucleotide sequence ID" value="NZ_RJUF01000041.1"/>
</dbReference>
<reference evidence="2 3" key="1">
    <citation type="submission" date="2018-11" db="EMBL/GenBank/DDBJ databases">
        <title>Novel bacteria species description.</title>
        <authorList>
            <person name="Han J.-H."/>
        </authorList>
    </citation>
    <scope>NUCLEOTIDE SEQUENCE [LARGE SCALE GENOMIC DNA]</scope>
    <source>
        <strain evidence="2 3">KCTC23259</strain>
    </source>
</reference>
<sequence length="224" mass="22228">MGNVFKSVANFLDKAISGKEVDIIVMEAPQPERRTAPVGELGAATADAAGELVTGAAADATAATADGGEGATGGEGDASTTLSNQADGDENAGEGADAGEAPPAPDGGAEEAGGESANGNAVDGGEMPSMASGLRQAQPDILGEGEVAIGAAELEQLRADAGKWVANKAELTQLRAWKANGSKPNVMNGAVDAADAVTTKTRKVSPQTQAAIDLQEKMEAQGNK</sequence>
<name>A0AAE3KTJ2_9BACT</name>
<evidence type="ECO:0000313" key="2">
    <source>
        <dbReference type="EMBL" id="MCP9763809.1"/>
    </source>
</evidence>
<comment type="caution">
    <text evidence="2">The sequence shown here is derived from an EMBL/GenBank/DDBJ whole genome shotgun (WGS) entry which is preliminary data.</text>
</comment>
<gene>
    <name evidence="2" type="ORF">EGI31_12675</name>
</gene>
<feature type="region of interest" description="Disordered" evidence="1">
    <location>
        <begin position="60"/>
        <end position="138"/>
    </location>
</feature>
<organism evidence="2 3">
    <name type="scientific">Lacihabitans soyangensis</name>
    <dbReference type="NCBI Taxonomy" id="869394"/>
    <lineage>
        <taxon>Bacteria</taxon>
        <taxon>Pseudomonadati</taxon>
        <taxon>Bacteroidota</taxon>
        <taxon>Cytophagia</taxon>
        <taxon>Cytophagales</taxon>
        <taxon>Leadbetterellaceae</taxon>
        <taxon>Lacihabitans</taxon>
    </lineage>
</organism>
<protein>
    <submittedName>
        <fullName evidence="2">Uncharacterized protein</fullName>
    </submittedName>
</protein>
<proteinExistence type="predicted"/>
<dbReference type="AlphaFoldDB" id="A0AAE3KTJ2"/>
<feature type="compositionally biased region" description="Gly residues" evidence="1">
    <location>
        <begin position="67"/>
        <end position="76"/>
    </location>
</feature>
<dbReference type="EMBL" id="RJUF01000041">
    <property type="protein sequence ID" value="MCP9763809.1"/>
    <property type="molecule type" value="Genomic_DNA"/>
</dbReference>
<accession>A0AAE3KTJ2</accession>
<evidence type="ECO:0000313" key="3">
    <source>
        <dbReference type="Proteomes" id="UP001204144"/>
    </source>
</evidence>
<dbReference type="Proteomes" id="UP001204144">
    <property type="component" value="Unassembled WGS sequence"/>
</dbReference>
<evidence type="ECO:0000256" key="1">
    <source>
        <dbReference type="SAM" id="MobiDB-lite"/>
    </source>
</evidence>